<organism evidence="1 2">
    <name type="scientific">Spiroplasma taiwanense CT-1</name>
    <dbReference type="NCBI Taxonomy" id="1276220"/>
    <lineage>
        <taxon>Bacteria</taxon>
        <taxon>Bacillati</taxon>
        <taxon>Mycoplasmatota</taxon>
        <taxon>Mollicutes</taxon>
        <taxon>Entomoplasmatales</taxon>
        <taxon>Spiroplasmataceae</taxon>
        <taxon>Spiroplasma</taxon>
    </lineage>
</organism>
<dbReference type="PATRIC" id="fig|1276220.3.peg.562"/>
<protein>
    <submittedName>
        <fullName evidence="1">Uncharacterized protein</fullName>
    </submittedName>
</protein>
<dbReference type="EMBL" id="CP005074">
    <property type="protein sequence ID" value="AGR41176.1"/>
    <property type="molecule type" value="Genomic_DNA"/>
</dbReference>
<dbReference type="RefSeq" id="WP_020834315.1">
    <property type="nucleotide sequence ID" value="NC_021846.1"/>
</dbReference>
<dbReference type="AlphaFoldDB" id="S5LX29"/>
<dbReference type="STRING" id="1276220.STAIW_v1c05510"/>
<name>S5LX29_9MOLU</name>
<dbReference type="OrthoDB" id="387750at2"/>
<sequence length="116" mass="13577">MQEGIALPIVKFTGSSKDNTDPLENIWNGLKVGDGSYVNQLNDSLGLRNPELAKYKDKLLENGNQKEFNWNLLGKSYPEDNQHTKTRFKITDTGIIIDGYYLMWWKFRYEFLSKFY</sequence>
<dbReference type="HOGENOM" id="CLU_2095344_0_0_14"/>
<reference evidence="1 2" key="1">
    <citation type="journal article" date="2013" name="Genome Biol. Evol.">
        <title>Comparison of metabolic capacities and inference of gene content evolution in mosquito-associated Spiroplasma diminutum and S. taiwanense.</title>
        <authorList>
            <person name="Lo W.S."/>
            <person name="Ku C."/>
            <person name="Chen L.L."/>
            <person name="Chang T.H."/>
            <person name="Kuo C.H."/>
        </authorList>
    </citation>
    <scope>NUCLEOTIDE SEQUENCE [LARGE SCALE GENOMIC DNA]</scope>
    <source>
        <strain evidence="1">CT-1</strain>
    </source>
</reference>
<evidence type="ECO:0000313" key="2">
    <source>
        <dbReference type="Proteomes" id="UP000014984"/>
    </source>
</evidence>
<evidence type="ECO:0000313" key="1">
    <source>
        <dbReference type="EMBL" id="AGR41176.1"/>
    </source>
</evidence>
<dbReference type="KEGG" id="stai:STAIW_v1c05510"/>
<proteinExistence type="predicted"/>
<dbReference type="Proteomes" id="UP000014984">
    <property type="component" value="Chromosome"/>
</dbReference>
<gene>
    <name evidence="1" type="ORF">STAIW_v1c05510</name>
</gene>
<accession>S5LX29</accession>
<keyword evidence="2" id="KW-1185">Reference proteome</keyword>